<accession>A0A094ZU36</accession>
<keyword evidence="2" id="KW-0677">Repeat</keyword>
<evidence type="ECO:0000313" key="5">
    <source>
        <dbReference type="Proteomes" id="UP000471633"/>
    </source>
</evidence>
<dbReference type="GO" id="GO:0005656">
    <property type="term" value="C:nuclear pre-replicative complex"/>
    <property type="evidence" value="ECO:0007669"/>
    <property type="project" value="TreeGrafter"/>
</dbReference>
<dbReference type="GO" id="GO:0006364">
    <property type="term" value="P:rRNA processing"/>
    <property type="evidence" value="ECO:0007669"/>
    <property type="project" value="TreeGrafter"/>
</dbReference>
<dbReference type="GO" id="GO:0006261">
    <property type="term" value="P:DNA-templated DNA replication"/>
    <property type="evidence" value="ECO:0007669"/>
    <property type="project" value="TreeGrafter"/>
</dbReference>
<dbReference type="SUPFAM" id="SSF50978">
    <property type="entry name" value="WD40 repeat-like"/>
    <property type="match status" value="1"/>
</dbReference>
<evidence type="ECO:0000256" key="2">
    <source>
        <dbReference type="ARBA" id="ARBA00022737"/>
    </source>
</evidence>
<dbReference type="PANTHER" id="PTHR18763">
    <property type="entry name" value="WD-REPEAT PROTEIN 18"/>
    <property type="match status" value="1"/>
</dbReference>
<dbReference type="InterPro" id="IPR045227">
    <property type="entry name" value="WDR18/Ipi3/RID3"/>
</dbReference>
<dbReference type="Gene3D" id="2.130.10.10">
    <property type="entry name" value="YVTN repeat-like/Quinoprotein amine dehydrogenase"/>
    <property type="match status" value="1"/>
</dbReference>
<proteinExistence type="predicted"/>
<dbReference type="GeneID" id="24594080"/>
<dbReference type="AlphaFoldDB" id="A0A094ZU36"/>
<dbReference type="PANTHER" id="PTHR18763:SF0">
    <property type="entry name" value="WD REPEAT-CONTAINING PROTEIN 18"/>
    <property type="match status" value="1"/>
</dbReference>
<gene>
    <name evidence="3" type="ORF">MS3_00003587</name>
    <name evidence="4" type="ORF">MS3_06714</name>
</gene>
<organism evidence="4">
    <name type="scientific">Schistosoma haematobium</name>
    <name type="common">Blood fluke</name>
    <dbReference type="NCBI Taxonomy" id="6185"/>
    <lineage>
        <taxon>Eukaryota</taxon>
        <taxon>Metazoa</taxon>
        <taxon>Spiralia</taxon>
        <taxon>Lophotrochozoa</taxon>
        <taxon>Platyhelminthes</taxon>
        <taxon>Trematoda</taxon>
        <taxon>Digenea</taxon>
        <taxon>Strigeidida</taxon>
        <taxon>Schistosomatoidea</taxon>
        <taxon>Schistosomatidae</taxon>
        <taxon>Schistosoma</taxon>
    </lineage>
</organism>
<dbReference type="STRING" id="6185.A0A094ZU36"/>
<dbReference type="InterPro" id="IPR015943">
    <property type="entry name" value="WD40/YVTN_repeat-like_dom_sf"/>
</dbReference>
<dbReference type="KEGG" id="shx:MS3_00003587"/>
<keyword evidence="5" id="KW-1185">Reference proteome</keyword>
<reference evidence="3" key="4">
    <citation type="journal article" date="2022" name="PLoS Pathog.">
        <title>Chromosome-level genome of Schistosoma haematobium underpins genome-wide explorations of molecular variation.</title>
        <authorList>
            <person name="Stroehlein A.J."/>
            <person name="Korhonen P.K."/>
            <person name="Lee V.V."/>
            <person name="Ralph S.A."/>
            <person name="Mentink-Kane M."/>
            <person name="You H."/>
            <person name="McManus D.P."/>
            <person name="Tchuente L.T."/>
            <person name="Stothard J.R."/>
            <person name="Kaur P."/>
            <person name="Dudchenko O."/>
            <person name="Aiden E.L."/>
            <person name="Yang B."/>
            <person name="Yang H."/>
            <person name="Emery A.M."/>
            <person name="Webster B.L."/>
            <person name="Brindley P.J."/>
            <person name="Rollinson D."/>
            <person name="Chang B.C.H."/>
            <person name="Gasser R.B."/>
            <person name="Young N.D."/>
        </authorList>
    </citation>
    <scope>NUCLEOTIDE SEQUENCE</scope>
</reference>
<reference evidence="4" key="1">
    <citation type="journal article" date="2012" name="Nat. Genet.">
        <title>Whole-genome sequence of Schistosoma haematobium.</title>
        <authorList>
            <person name="Young N.D."/>
            <person name="Jex A.R."/>
            <person name="Li B."/>
            <person name="Liu S."/>
            <person name="Yang L."/>
            <person name="Xiong Z."/>
            <person name="Li Y."/>
            <person name="Cantacessi C."/>
            <person name="Hall R.S."/>
            <person name="Xu X."/>
            <person name="Chen F."/>
            <person name="Wu X."/>
            <person name="Zerlotini A."/>
            <person name="Oliveira G."/>
            <person name="Hofmann A."/>
            <person name="Zhang G."/>
            <person name="Fang X."/>
            <person name="Kang Y."/>
            <person name="Campbell B.E."/>
            <person name="Loukas A."/>
            <person name="Ranganathan S."/>
            <person name="Rollinson D."/>
            <person name="Rinaldi G."/>
            <person name="Brindley P.J."/>
            <person name="Yang H."/>
            <person name="Wang J."/>
            <person name="Wang J."/>
            <person name="Gasser R.B."/>
        </authorList>
    </citation>
    <scope>NUCLEOTIDE SEQUENCE [LARGE SCALE GENOMIC DNA]</scope>
</reference>
<reference evidence="3" key="2">
    <citation type="journal article" date="2019" name="Gigascience">
        <title>High-quality Schistosoma haematobium genome achieved by single-molecule and long-range sequencing.</title>
        <authorList>
            <person name="Stroehlein A.J."/>
            <person name="Korhonen P.K."/>
            <person name="Chong T.M."/>
            <person name="Lim Y.L."/>
            <person name="Chan K.G."/>
            <person name="Webster B."/>
            <person name="Rollinson D."/>
            <person name="Brindley P.J."/>
            <person name="Gasser R.B."/>
            <person name="Young N.D."/>
        </authorList>
    </citation>
    <scope>NUCLEOTIDE SEQUENCE</scope>
</reference>
<protein>
    <submittedName>
        <fullName evidence="4">WD repeat-containing protein 18</fullName>
    </submittedName>
</protein>
<keyword evidence="1" id="KW-0853">WD repeat</keyword>
<dbReference type="GO" id="GO:0120330">
    <property type="term" value="C:rixosome complex"/>
    <property type="evidence" value="ECO:0007669"/>
    <property type="project" value="TreeGrafter"/>
</dbReference>
<sequence length="481" mass="52140">MNSLLVTTTTEKQVDAAIVWDPLGGNPVASLSGDMASKSSITGYFGGVACAAARKPIIQTWNFNSATSAHKNILTKGLVSAFVFTPDGNYIIVAFDREIYVYQTVSGCLMGVLEGSHSARICEMKLSKWNSNGPAFLISADISGFLACWSLGSLINGLNMMSTQSATEVESHSNANLSSAKHLPLWYVIQASTSHPVCAVMDDIVVVGGSQGLKIYALYDGCVLGSLLTNVSGGLLSLCPSPDNNGNLFCGGNDGLLYTAFIQSQRGCYSADKEIHRCFSDSNFSASQKAVIMMTMDPNCEMLVVGARFGLIEILRPDSLLTCVQRFSVFNPSITNDSTNTCLTGLCLIPRPDWLSNTVGIESVDAKTSSNSDHYTDQNGGLNSSNPRTCFIEPFKSHFGWRLDDTVCVRIPELAEKSNFSSEEASIFMDDFYPVSGMSQIKLDSLGSEEHKVLRQEIDRVTASNRELLRRLVNFELRSSV</sequence>
<dbReference type="EMBL" id="AMPZ03000002">
    <property type="protein sequence ID" value="KAH9591223.1"/>
    <property type="molecule type" value="Genomic_DNA"/>
</dbReference>
<evidence type="ECO:0000313" key="3">
    <source>
        <dbReference type="EMBL" id="KAH9591223.1"/>
    </source>
</evidence>
<dbReference type="EMBL" id="KL251006">
    <property type="protein sequence ID" value="KGB38330.1"/>
    <property type="molecule type" value="Genomic_DNA"/>
</dbReference>
<evidence type="ECO:0000313" key="4">
    <source>
        <dbReference type="EMBL" id="KGB38330.1"/>
    </source>
</evidence>
<dbReference type="InterPro" id="IPR036322">
    <property type="entry name" value="WD40_repeat_dom_sf"/>
</dbReference>
<dbReference type="RefSeq" id="XP_012798091.1">
    <property type="nucleotide sequence ID" value="XM_012942637.3"/>
</dbReference>
<reference evidence="3" key="3">
    <citation type="submission" date="2021-06" db="EMBL/GenBank/DDBJ databases">
        <title>Chromosome-level genome assembly for S. haematobium.</title>
        <authorList>
            <person name="Stroehlein A.J."/>
        </authorList>
    </citation>
    <scope>NUCLEOTIDE SEQUENCE</scope>
</reference>
<dbReference type="CTD" id="24594080"/>
<evidence type="ECO:0000256" key="1">
    <source>
        <dbReference type="ARBA" id="ARBA00022574"/>
    </source>
</evidence>
<name>A0A094ZU36_SCHHA</name>
<dbReference type="Proteomes" id="UP000471633">
    <property type="component" value="Unassembled WGS sequence"/>
</dbReference>